<name>A0ABY9ERT9_9PSED</name>
<feature type="signal peptide" evidence="1">
    <location>
        <begin position="1"/>
        <end position="17"/>
    </location>
</feature>
<dbReference type="EMBL" id="CP117454">
    <property type="protein sequence ID" value="WLG83467.1"/>
    <property type="molecule type" value="Genomic_DNA"/>
</dbReference>
<organism evidence="2 3">
    <name type="scientific">Pseudomonas cucumis</name>
    <dbReference type="NCBI Taxonomy" id="2954082"/>
    <lineage>
        <taxon>Bacteria</taxon>
        <taxon>Pseudomonadati</taxon>
        <taxon>Pseudomonadota</taxon>
        <taxon>Gammaproteobacteria</taxon>
        <taxon>Pseudomonadales</taxon>
        <taxon>Pseudomonadaceae</taxon>
        <taxon>Pseudomonas</taxon>
    </lineage>
</organism>
<gene>
    <name evidence="2" type="ORF">PSH97_20470</name>
</gene>
<feature type="chain" id="PRO_5046801941" description="Lipoprotein" evidence="1">
    <location>
        <begin position="18"/>
        <end position="176"/>
    </location>
</feature>
<evidence type="ECO:0000256" key="1">
    <source>
        <dbReference type="SAM" id="SignalP"/>
    </source>
</evidence>
<sequence length="176" mass="19414">MKVLFTILAIVLCVSCAKPPVLPSADIRFISISNMGNSALFDVRFSSKTDLLSFFKDNTGEGQLGEALICSLDKIPDFVNWQDVVRSVQGEITEIDNADAESGHVYLASMFVTQTKDVGVSSNFISTEGLLTILEKRDSVLCKFFTSAYSYGPYYSNVMNIPASEFIRVVKQKRGL</sequence>
<keyword evidence="3" id="KW-1185">Reference proteome</keyword>
<accession>A0ABY9ERT9</accession>
<keyword evidence="1" id="KW-0732">Signal</keyword>
<reference evidence="2 3" key="1">
    <citation type="submission" date="2023-02" db="EMBL/GenBank/DDBJ databases">
        <title>Evolution of Hrp T3SS in non-pathogenic Pseudomonas fluorescens.</title>
        <authorList>
            <person name="Liao K."/>
            <person name="Wei H."/>
            <person name="Gu Y."/>
        </authorList>
    </citation>
    <scope>NUCLEOTIDE SEQUENCE [LARGE SCALE GENOMIC DNA]</scope>
    <source>
        <strain evidence="2 3">FP1935</strain>
    </source>
</reference>
<protein>
    <recommendedName>
        <fullName evidence="4">Lipoprotein</fullName>
    </recommendedName>
</protein>
<proteinExistence type="predicted"/>
<evidence type="ECO:0008006" key="4">
    <source>
        <dbReference type="Google" id="ProtNLM"/>
    </source>
</evidence>
<dbReference type="Proteomes" id="UP001239418">
    <property type="component" value="Chromosome"/>
</dbReference>
<evidence type="ECO:0000313" key="3">
    <source>
        <dbReference type="Proteomes" id="UP001239418"/>
    </source>
</evidence>
<dbReference type="RefSeq" id="WP_305446470.1">
    <property type="nucleotide sequence ID" value="NZ_CP117454.1"/>
</dbReference>
<evidence type="ECO:0000313" key="2">
    <source>
        <dbReference type="EMBL" id="WLG83467.1"/>
    </source>
</evidence>